<reference evidence="7" key="1">
    <citation type="submission" date="2024-02" db="EMBL/GenBank/DDBJ databases">
        <authorList>
            <consortium name="ELIXIR-Norway"/>
            <consortium name="Elixir Norway"/>
        </authorList>
    </citation>
    <scope>NUCLEOTIDE SEQUENCE</scope>
</reference>
<evidence type="ECO:0000313" key="8">
    <source>
        <dbReference type="Proteomes" id="UP001497444"/>
    </source>
</evidence>
<protein>
    <recommendedName>
        <fullName evidence="6">Photolyase/cryptochrome alpha/beta domain-containing protein</fullName>
    </recommendedName>
</protein>
<comment type="similarity">
    <text evidence="2">Belongs to the DNA photolyase class-1 family.</text>
</comment>
<name>A0ABP0WUA1_9BRYO</name>
<dbReference type="InterPro" id="IPR036134">
    <property type="entry name" value="Crypto/Photolyase_FAD-like_sf"/>
</dbReference>
<dbReference type="SUPFAM" id="SSF52425">
    <property type="entry name" value="Cryptochrome/photolyase, N-terminal domain"/>
    <property type="match status" value="1"/>
</dbReference>
<dbReference type="InterPro" id="IPR006050">
    <property type="entry name" value="DNA_photolyase_N"/>
</dbReference>
<evidence type="ECO:0000256" key="4">
    <source>
        <dbReference type="ARBA" id="ARBA00022827"/>
    </source>
</evidence>
<dbReference type="SUPFAM" id="SSF48173">
    <property type="entry name" value="Cryptochrome/photolyase FAD-binding domain"/>
    <property type="match status" value="1"/>
</dbReference>
<feature type="domain" description="Photolyase/cryptochrome alpha/beta" evidence="6">
    <location>
        <begin position="5"/>
        <end position="143"/>
    </location>
</feature>
<sequence>MEKKKRSLMWFRKGLRLHDNPALLQACEGARNVYPVFVLDPWFLAPDPSAPSPGSRLVGVNRIRFLLESLQDLDTSLRNCGSRLLLIHGSPISIIPHLLTKWQIDELCFEHDTEPYAQERDAQIKKLAGMAGVDVYSPVSHTLYNPPDVIAKNGGKAPLTYQSFCRLVGKPPPPLNDPPAKIPGPAADLNNVDITAVVPSLEDLGYTDLNEQEFTPHRGGETEALKRLEDSLADTKWVCEFEKPKGNPTAFIKPATTVLSPYLKFGCLSSRLFYARVQDVYAKGKKNSKPPVSLEGQLLWREFFYTAGYGTPNFDRMVGNPICKQIPWKDDDKLLSAWRDARTGHPWIDAAMVQLRKWGWMHHLARHAVACYLTRGDLFVYWEKGRDVFDRLLIDSDWAINNGNWLWLSASAFFSQYHRIYSPITFGKKYDPEGHYVRHFLPVLKDMPKQYIYEPWSAPIEVQKKAKCIIGVDYPRPLVDHTVANKECRERMGAAYALHKEVGGLPQQEQVDALHRRLDETLNNHIATNETTKKVPKTTMRKTVGTTKGKDTPSSKRQRKLTDYK</sequence>
<dbReference type="PANTHER" id="PTHR11455:SF9">
    <property type="entry name" value="CRYPTOCHROME CIRCADIAN CLOCK 5 ISOFORM X1"/>
    <property type="match status" value="1"/>
</dbReference>
<keyword evidence="8" id="KW-1185">Reference proteome</keyword>
<feature type="region of interest" description="Disordered" evidence="5">
    <location>
        <begin position="525"/>
        <end position="565"/>
    </location>
</feature>
<dbReference type="Gene3D" id="1.25.40.80">
    <property type="match status" value="1"/>
</dbReference>
<organism evidence="7 8">
    <name type="scientific">Sphagnum jensenii</name>
    <dbReference type="NCBI Taxonomy" id="128206"/>
    <lineage>
        <taxon>Eukaryota</taxon>
        <taxon>Viridiplantae</taxon>
        <taxon>Streptophyta</taxon>
        <taxon>Embryophyta</taxon>
        <taxon>Bryophyta</taxon>
        <taxon>Sphagnophytina</taxon>
        <taxon>Sphagnopsida</taxon>
        <taxon>Sphagnales</taxon>
        <taxon>Sphagnaceae</taxon>
        <taxon>Sphagnum</taxon>
    </lineage>
</organism>
<evidence type="ECO:0000259" key="6">
    <source>
        <dbReference type="PROSITE" id="PS51645"/>
    </source>
</evidence>
<dbReference type="EMBL" id="OZ020098">
    <property type="protein sequence ID" value="CAK9270414.1"/>
    <property type="molecule type" value="Genomic_DNA"/>
</dbReference>
<evidence type="ECO:0000256" key="1">
    <source>
        <dbReference type="ARBA" id="ARBA00001974"/>
    </source>
</evidence>
<feature type="compositionally biased region" description="Basic and acidic residues" evidence="5">
    <location>
        <begin position="548"/>
        <end position="565"/>
    </location>
</feature>
<dbReference type="InterPro" id="IPR036155">
    <property type="entry name" value="Crypto/Photolyase_N_sf"/>
</dbReference>
<evidence type="ECO:0000256" key="2">
    <source>
        <dbReference type="ARBA" id="ARBA00005862"/>
    </source>
</evidence>
<dbReference type="PANTHER" id="PTHR11455">
    <property type="entry name" value="CRYPTOCHROME"/>
    <property type="match status" value="1"/>
</dbReference>
<evidence type="ECO:0000256" key="5">
    <source>
        <dbReference type="SAM" id="MobiDB-lite"/>
    </source>
</evidence>
<dbReference type="Gene3D" id="1.10.579.10">
    <property type="entry name" value="DNA Cyclobutane Dipyrimidine Photolyase, subunit A, domain 3"/>
    <property type="match status" value="1"/>
</dbReference>
<dbReference type="Gene3D" id="3.40.50.620">
    <property type="entry name" value="HUPs"/>
    <property type="match status" value="1"/>
</dbReference>
<comment type="cofactor">
    <cofactor evidence="1">
        <name>FAD</name>
        <dbReference type="ChEBI" id="CHEBI:57692"/>
    </cofactor>
</comment>
<dbReference type="Proteomes" id="UP001497444">
    <property type="component" value="Chromosome 3"/>
</dbReference>
<dbReference type="PROSITE" id="PS51645">
    <property type="entry name" value="PHR_CRY_ALPHA_BETA"/>
    <property type="match status" value="1"/>
</dbReference>
<dbReference type="InterPro" id="IPR002081">
    <property type="entry name" value="Cryptochrome/DNA_photolyase_1"/>
</dbReference>
<dbReference type="Pfam" id="PF03441">
    <property type="entry name" value="FAD_binding_7"/>
    <property type="match status" value="1"/>
</dbReference>
<evidence type="ECO:0000256" key="3">
    <source>
        <dbReference type="ARBA" id="ARBA00022630"/>
    </source>
</evidence>
<dbReference type="Pfam" id="PF00875">
    <property type="entry name" value="DNA_photolyase"/>
    <property type="match status" value="1"/>
</dbReference>
<accession>A0ABP0WUA1</accession>
<evidence type="ECO:0000313" key="7">
    <source>
        <dbReference type="EMBL" id="CAK9270414.1"/>
    </source>
</evidence>
<keyword evidence="3" id="KW-0285">Flavoprotein</keyword>
<gene>
    <name evidence="7" type="ORF">CSSPJE1EN1_LOCUS15892</name>
</gene>
<proteinExistence type="inferred from homology"/>
<dbReference type="InterPro" id="IPR005101">
    <property type="entry name" value="Cryptochr/Photolyase_FAD-bd"/>
</dbReference>
<dbReference type="InterPro" id="IPR014729">
    <property type="entry name" value="Rossmann-like_a/b/a_fold"/>
</dbReference>
<keyword evidence="4" id="KW-0274">FAD</keyword>